<dbReference type="Proteomes" id="UP000606044">
    <property type="component" value="Unassembled WGS sequence"/>
</dbReference>
<evidence type="ECO:0000256" key="1">
    <source>
        <dbReference type="SAM" id="MobiDB-lite"/>
    </source>
</evidence>
<dbReference type="InterPro" id="IPR045599">
    <property type="entry name" value="DUF6456"/>
</dbReference>
<protein>
    <recommendedName>
        <fullName evidence="2">DUF6456 domain-containing protein</fullName>
    </recommendedName>
</protein>
<sequence>MSPRARRITLAGTTGEPAPTQPAGSPPPVRRAGRKPDTRKTAARHRATRTVRMDGESCTVLADESPLGWLASRRGRDGQPLISTAQFAAGERLRTDFTTARLTPRVTTDWSVLGSGGGGSPGSFSDAVLAAKARLAAALRAVGPELNGVLLDVCCFLKGLETVEAERQWPARTAKVVLGLGLDRLARHYGLAGEAQGRARSPLRHWRAAEGPDGAG</sequence>
<proteinExistence type="predicted"/>
<evidence type="ECO:0000259" key="2">
    <source>
        <dbReference type="Pfam" id="PF20057"/>
    </source>
</evidence>
<organism evidence="3 4">
    <name type="scientific">Azorhizobium oxalatiphilum</name>
    <dbReference type="NCBI Taxonomy" id="980631"/>
    <lineage>
        <taxon>Bacteria</taxon>
        <taxon>Pseudomonadati</taxon>
        <taxon>Pseudomonadota</taxon>
        <taxon>Alphaproteobacteria</taxon>
        <taxon>Hyphomicrobiales</taxon>
        <taxon>Xanthobacteraceae</taxon>
        <taxon>Azorhizobium</taxon>
    </lineage>
</organism>
<reference evidence="3" key="2">
    <citation type="submission" date="2020-09" db="EMBL/GenBank/DDBJ databases">
        <authorList>
            <person name="Sun Q."/>
            <person name="Sedlacek I."/>
        </authorList>
    </citation>
    <scope>NUCLEOTIDE SEQUENCE</scope>
    <source>
        <strain evidence="3">CCM 7897</strain>
    </source>
</reference>
<keyword evidence="4" id="KW-1185">Reference proteome</keyword>
<accession>A0A917F778</accession>
<feature type="region of interest" description="Disordered" evidence="1">
    <location>
        <begin position="1"/>
        <end position="52"/>
    </location>
</feature>
<dbReference type="AlphaFoldDB" id="A0A917F778"/>
<gene>
    <name evidence="3" type="ORF">GCM10007301_10410</name>
</gene>
<dbReference type="EMBL" id="BMCT01000001">
    <property type="protein sequence ID" value="GGF52839.1"/>
    <property type="molecule type" value="Genomic_DNA"/>
</dbReference>
<dbReference type="Pfam" id="PF20057">
    <property type="entry name" value="DUF6456"/>
    <property type="match status" value="1"/>
</dbReference>
<dbReference type="RefSeq" id="WP_188576004.1">
    <property type="nucleotide sequence ID" value="NZ_BMCT01000001.1"/>
</dbReference>
<evidence type="ECO:0000313" key="4">
    <source>
        <dbReference type="Proteomes" id="UP000606044"/>
    </source>
</evidence>
<comment type="caution">
    <text evidence="3">The sequence shown here is derived from an EMBL/GenBank/DDBJ whole genome shotgun (WGS) entry which is preliminary data.</text>
</comment>
<reference evidence="3" key="1">
    <citation type="journal article" date="2014" name="Int. J. Syst. Evol. Microbiol.">
        <title>Complete genome sequence of Corynebacterium casei LMG S-19264T (=DSM 44701T), isolated from a smear-ripened cheese.</title>
        <authorList>
            <consortium name="US DOE Joint Genome Institute (JGI-PGF)"/>
            <person name="Walter F."/>
            <person name="Albersmeier A."/>
            <person name="Kalinowski J."/>
            <person name="Ruckert C."/>
        </authorList>
    </citation>
    <scope>NUCLEOTIDE SEQUENCE</scope>
    <source>
        <strain evidence="3">CCM 7897</strain>
    </source>
</reference>
<feature type="domain" description="DUF6456" evidence="2">
    <location>
        <begin position="61"/>
        <end position="190"/>
    </location>
</feature>
<evidence type="ECO:0000313" key="3">
    <source>
        <dbReference type="EMBL" id="GGF52839.1"/>
    </source>
</evidence>
<name>A0A917F778_9HYPH</name>